<feature type="region of interest" description="Disordered" evidence="1">
    <location>
        <begin position="86"/>
        <end position="116"/>
    </location>
</feature>
<proteinExistence type="predicted"/>
<dbReference type="RefSeq" id="XP_046013185.1">
    <property type="nucleotide sequence ID" value="XM_046154053.1"/>
</dbReference>
<keyword evidence="3" id="KW-1185">Reference proteome</keyword>
<evidence type="ECO:0000313" key="2">
    <source>
        <dbReference type="EMBL" id="KAH7031505.1"/>
    </source>
</evidence>
<protein>
    <submittedName>
        <fullName evidence="2">Uncharacterized protein</fullName>
    </submittedName>
</protein>
<dbReference type="Proteomes" id="UP000756346">
    <property type="component" value="Unassembled WGS sequence"/>
</dbReference>
<reference evidence="2" key="1">
    <citation type="journal article" date="2021" name="Nat. Commun.">
        <title>Genetic determinants of endophytism in the Arabidopsis root mycobiome.</title>
        <authorList>
            <person name="Mesny F."/>
            <person name="Miyauchi S."/>
            <person name="Thiergart T."/>
            <person name="Pickel B."/>
            <person name="Atanasova L."/>
            <person name="Karlsson M."/>
            <person name="Huettel B."/>
            <person name="Barry K.W."/>
            <person name="Haridas S."/>
            <person name="Chen C."/>
            <person name="Bauer D."/>
            <person name="Andreopoulos W."/>
            <person name="Pangilinan J."/>
            <person name="LaButti K."/>
            <person name="Riley R."/>
            <person name="Lipzen A."/>
            <person name="Clum A."/>
            <person name="Drula E."/>
            <person name="Henrissat B."/>
            <person name="Kohler A."/>
            <person name="Grigoriev I.V."/>
            <person name="Martin F.M."/>
            <person name="Hacquard S."/>
        </authorList>
    </citation>
    <scope>NUCLEOTIDE SEQUENCE</scope>
    <source>
        <strain evidence="2">MPI-CAGE-CH-0230</strain>
    </source>
</reference>
<accession>A0A9P9BR52</accession>
<evidence type="ECO:0000256" key="1">
    <source>
        <dbReference type="SAM" id="MobiDB-lite"/>
    </source>
</evidence>
<sequence>MALLLLPLLLSCHGETPRDPTSGVACAESLPQAVSQASRSAASDTGTSGPEYSSAACASRGEYGVECSESSMAANVSTQCVVRRVDVGRDDSKERQASRLFSGLGSSRGELSSRTG</sequence>
<comment type="caution">
    <text evidence="2">The sequence shown here is derived from an EMBL/GenBank/DDBJ whole genome shotgun (WGS) entry which is preliminary data.</text>
</comment>
<dbReference type="AlphaFoldDB" id="A0A9P9BR52"/>
<name>A0A9P9BR52_9PEZI</name>
<dbReference type="EMBL" id="JAGTJQ010000005">
    <property type="protein sequence ID" value="KAH7031505.1"/>
    <property type="molecule type" value="Genomic_DNA"/>
</dbReference>
<feature type="compositionally biased region" description="Basic and acidic residues" evidence="1">
    <location>
        <begin position="86"/>
        <end position="97"/>
    </location>
</feature>
<feature type="compositionally biased region" description="Low complexity" evidence="1">
    <location>
        <begin position="98"/>
        <end position="116"/>
    </location>
</feature>
<gene>
    <name evidence="2" type="ORF">B0I36DRAFT_324039</name>
</gene>
<feature type="region of interest" description="Disordered" evidence="1">
    <location>
        <begin position="36"/>
        <end position="55"/>
    </location>
</feature>
<organism evidence="2 3">
    <name type="scientific">Microdochium trichocladiopsis</name>
    <dbReference type="NCBI Taxonomy" id="1682393"/>
    <lineage>
        <taxon>Eukaryota</taxon>
        <taxon>Fungi</taxon>
        <taxon>Dikarya</taxon>
        <taxon>Ascomycota</taxon>
        <taxon>Pezizomycotina</taxon>
        <taxon>Sordariomycetes</taxon>
        <taxon>Xylariomycetidae</taxon>
        <taxon>Xylariales</taxon>
        <taxon>Microdochiaceae</taxon>
        <taxon>Microdochium</taxon>
    </lineage>
</organism>
<evidence type="ECO:0000313" key="3">
    <source>
        <dbReference type="Proteomes" id="UP000756346"/>
    </source>
</evidence>
<dbReference type="GeneID" id="70183599"/>